<feature type="signal peptide" evidence="1">
    <location>
        <begin position="1"/>
        <end position="31"/>
    </location>
</feature>
<keyword evidence="1" id="KW-0732">Signal</keyword>
<name>A0A0S3RUV2_PHAAN</name>
<dbReference type="EMBL" id="AP015037">
    <property type="protein sequence ID" value="BAT84387.1"/>
    <property type="molecule type" value="Genomic_DNA"/>
</dbReference>
<evidence type="ECO:0000256" key="1">
    <source>
        <dbReference type="SAM" id="SignalP"/>
    </source>
</evidence>
<dbReference type="AlphaFoldDB" id="A0A0S3RUV2"/>
<protein>
    <submittedName>
        <fullName evidence="2">Uncharacterized protein</fullName>
    </submittedName>
</protein>
<reference evidence="2 3" key="1">
    <citation type="journal article" date="2015" name="Sci. Rep.">
        <title>The power of single molecule real-time sequencing technology in the de novo assembly of a eukaryotic genome.</title>
        <authorList>
            <person name="Sakai H."/>
            <person name="Naito K."/>
            <person name="Ogiso-Tanaka E."/>
            <person name="Takahashi Y."/>
            <person name="Iseki K."/>
            <person name="Muto C."/>
            <person name="Satou K."/>
            <person name="Teruya K."/>
            <person name="Shiroma A."/>
            <person name="Shimoji M."/>
            <person name="Hirano T."/>
            <person name="Itoh T."/>
            <person name="Kaga A."/>
            <person name="Tomooka N."/>
        </authorList>
    </citation>
    <scope>NUCLEOTIDE SEQUENCE [LARGE SCALE GENOMIC DNA]</scope>
    <source>
        <strain evidence="3">cv. Shumari</strain>
    </source>
</reference>
<feature type="chain" id="PRO_5006617450" evidence="1">
    <location>
        <begin position="32"/>
        <end position="76"/>
    </location>
</feature>
<gene>
    <name evidence="2" type="primary">Vigan.04G174500</name>
    <name evidence="2" type="ORF">VIGAN_04174500</name>
</gene>
<accession>A0A0S3RUV2</accession>
<sequence>MIFSLICLNSSFLVMWKIMFDILFLVQLAEQKMNIQLVSAGGPSYAVELGRPDRKVSTKLCVRHLYLILISKTIFS</sequence>
<evidence type="ECO:0000313" key="3">
    <source>
        <dbReference type="Proteomes" id="UP000291084"/>
    </source>
</evidence>
<keyword evidence="3" id="KW-1185">Reference proteome</keyword>
<evidence type="ECO:0000313" key="2">
    <source>
        <dbReference type="EMBL" id="BAT84387.1"/>
    </source>
</evidence>
<proteinExistence type="predicted"/>
<dbReference type="Proteomes" id="UP000291084">
    <property type="component" value="Chromosome 4"/>
</dbReference>
<organism evidence="2 3">
    <name type="scientific">Vigna angularis var. angularis</name>
    <dbReference type="NCBI Taxonomy" id="157739"/>
    <lineage>
        <taxon>Eukaryota</taxon>
        <taxon>Viridiplantae</taxon>
        <taxon>Streptophyta</taxon>
        <taxon>Embryophyta</taxon>
        <taxon>Tracheophyta</taxon>
        <taxon>Spermatophyta</taxon>
        <taxon>Magnoliopsida</taxon>
        <taxon>eudicotyledons</taxon>
        <taxon>Gunneridae</taxon>
        <taxon>Pentapetalae</taxon>
        <taxon>rosids</taxon>
        <taxon>fabids</taxon>
        <taxon>Fabales</taxon>
        <taxon>Fabaceae</taxon>
        <taxon>Papilionoideae</taxon>
        <taxon>50 kb inversion clade</taxon>
        <taxon>NPAAA clade</taxon>
        <taxon>indigoferoid/millettioid clade</taxon>
        <taxon>Phaseoleae</taxon>
        <taxon>Vigna</taxon>
    </lineage>
</organism>